<evidence type="ECO:0000256" key="1">
    <source>
        <dbReference type="ARBA" id="ARBA00022741"/>
    </source>
</evidence>
<gene>
    <name evidence="7" type="ORF">NZD86_11715</name>
</gene>
<accession>A0ABY6YWY8</accession>
<dbReference type="PROSITE" id="PS51198">
    <property type="entry name" value="UVRD_HELICASE_ATP_BIND"/>
    <property type="match status" value="1"/>
</dbReference>
<evidence type="ECO:0000256" key="2">
    <source>
        <dbReference type="ARBA" id="ARBA00022801"/>
    </source>
</evidence>
<evidence type="ECO:0000256" key="5">
    <source>
        <dbReference type="PROSITE-ProRule" id="PRU00560"/>
    </source>
</evidence>
<dbReference type="Gene3D" id="3.40.50.300">
    <property type="entry name" value="P-loop containing nucleotide triphosphate hydrolases"/>
    <property type="match status" value="1"/>
</dbReference>
<feature type="binding site" evidence="5">
    <location>
        <begin position="24"/>
        <end position="31"/>
    </location>
    <ligand>
        <name>ATP</name>
        <dbReference type="ChEBI" id="CHEBI:30616"/>
    </ligand>
</feature>
<dbReference type="InterPro" id="IPR000212">
    <property type="entry name" value="DNA_helicase_UvrD/REP"/>
</dbReference>
<dbReference type="InterPro" id="IPR014016">
    <property type="entry name" value="UvrD-like_ATP-bd"/>
</dbReference>
<evidence type="ECO:0000259" key="6">
    <source>
        <dbReference type="PROSITE" id="PS51198"/>
    </source>
</evidence>
<keyword evidence="1 5" id="KW-0547">Nucleotide-binding</keyword>
<dbReference type="InterPro" id="IPR027417">
    <property type="entry name" value="P-loop_NTPase"/>
</dbReference>
<proteinExistence type="predicted"/>
<organism evidence="7 8">
    <name type="scientific">Alicyclobacillus dauci</name>
    <dbReference type="NCBI Taxonomy" id="1475485"/>
    <lineage>
        <taxon>Bacteria</taxon>
        <taxon>Bacillati</taxon>
        <taxon>Bacillota</taxon>
        <taxon>Bacilli</taxon>
        <taxon>Bacillales</taxon>
        <taxon>Alicyclobacillaceae</taxon>
        <taxon>Alicyclobacillus</taxon>
    </lineage>
</organism>
<evidence type="ECO:0000256" key="4">
    <source>
        <dbReference type="ARBA" id="ARBA00022840"/>
    </source>
</evidence>
<name>A0ABY6YWY8_9BACL</name>
<feature type="domain" description="UvrD-like helicase ATP-binding" evidence="6">
    <location>
        <begin position="3"/>
        <end position="99"/>
    </location>
</feature>
<sequence length="99" mass="11127">MPTNWTKQQSEVIRSRVGSTVVIAAPGSGKTSVLTEHIVKAVHHDGISPEHIMAVTFTRQAALHMRHKLKQHPAMSFRSSETLRIGTFHARMFQDALYH</sequence>
<dbReference type="SUPFAM" id="SSF52540">
    <property type="entry name" value="P-loop containing nucleoside triphosphate hydrolases"/>
    <property type="match status" value="1"/>
</dbReference>
<evidence type="ECO:0000313" key="7">
    <source>
        <dbReference type="EMBL" id="WAH34997.1"/>
    </source>
</evidence>
<keyword evidence="2 5" id="KW-0378">Hydrolase</keyword>
<evidence type="ECO:0000313" key="8">
    <source>
        <dbReference type="Proteomes" id="UP001164803"/>
    </source>
</evidence>
<keyword evidence="4 5" id="KW-0067">ATP-binding</keyword>
<protein>
    <submittedName>
        <fullName evidence="7">UvrD-helicase domain-containing protein</fullName>
    </submittedName>
</protein>
<dbReference type="Proteomes" id="UP001164803">
    <property type="component" value="Chromosome"/>
</dbReference>
<dbReference type="PANTHER" id="PTHR11070:SF2">
    <property type="entry name" value="ATP-DEPENDENT DNA HELICASE SRS2"/>
    <property type="match status" value="1"/>
</dbReference>
<dbReference type="EMBL" id="CP104064">
    <property type="protein sequence ID" value="WAH34997.1"/>
    <property type="molecule type" value="Genomic_DNA"/>
</dbReference>
<dbReference type="Pfam" id="PF00580">
    <property type="entry name" value="UvrD-helicase"/>
    <property type="match status" value="1"/>
</dbReference>
<reference evidence="7" key="1">
    <citation type="submission" date="2022-08" db="EMBL/GenBank/DDBJ databases">
        <title>Alicyclobacillus dauci DSM2870, complete genome.</title>
        <authorList>
            <person name="Wang Q."/>
            <person name="Cai R."/>
            <person name="Wang Z."/>
        </authorList>
    </citation>
    <scope>NUCLEOTIDE SEQUENCE</scope>
    <source>
        <strain evidence="7">DSM 28700</strain>
    </source>
</reference>
<dbReference type="RefSeq" id="WP_268041766.1">
    <property type="nucleotide sequence ID" value="NZ_CP104064.1"/>
</dbReference>
<keyword evidence="8" id="KW-1185">Reference proteome</keyword>
<evidence type="ECO:0000256" key="3">
    <source>
        <dbReference type="ARBA" id="ARBA00022806"/>
    </source>
</evidence>
<keyword evidence="3 5" id="KW-0347">Helicase</keyword>
<dbReference type="PANTHER" id="PTHR11070">
    <property type="entry name" value="UVRD / RECB / PCRA DNA HELICASE FAMILY MEMBER"/>
    <property type="match status" value="1"/>
</dbReference>